<name>A0ABQ4ZT17_9ASTR</name>
<accession>A0ABQ4ZT17</accession>
<proteinExistence type="predicted"/>
<dbReference type="EMBL" id="BQNB010011580">
    <property type="protein sequence ID" value="GJS92421.1"/>
    <property type="molecule type" value="Genomic_DNA"/>
</dbReference>
<reference evidence="1" key="1">
    <citation type="journal article" date="2022" name="Int. J. Mol. Sci.">
        <title>Draft Genome of Tanacetum Coccineum: Genomic Comparison of Closely Related Tanacetum-Family Plants.</title>
        <authorList>
            <person name="Yamashiro T."/>
            <person name="Shiraishi A."/>
            <person name="Nakayama K."/>
            <person name="Satake H."/>
        </authorList>
    </citation>
    <scope>NUCLEOTIDE SEQUENCE</scope>
</reference>
<organism evidence="1 2">
    <name type="scientific">Tanacetum coccineum</name>
    <dbReference type="NCBI Taxonomy" id="301880"/>
    <lineage>
        <taxon>Eukaryota</taxon>
        <taxon>Viridiplantae</taxon>
        <taxon>Streptophyta</taxon>
        <taxon>Embryophyta</taxon>
        <taxon>Tracheophyta</taxon>
        <taxon>Spermatophyta</taxon>
        <taxon>Magnoliopsida</taxon>
        <taxon>eudicotyledons</taxon>
        <taxon>Gunneridae</taxon>
        <taxon>Pentapetalae</taxon>
        <taxon>asterids</taxon>
        <taxon>campanulids</taxon>
        <taxon>Asterales</taxon>
        <taxon>Asteraceae</taxon>
        <taxon>Asteroideae</taxon>
        <taxon>Anthemideae</taxon>
        <taxon>Anthemidinae</taxon>
        <taxon>Tanacetum</taxon>
    </lineage>
</organism>
<comment type="caution">
    <text evidence="1">The sequence shown here is derived from an EMBL/GenBank/DDBJ whole genome shotgun (WGS) entry which is preliminary data.</text>
</comment>
<dbReference type="PANTHER" id="PTHR24092">
    <property type="entry name" value="PROBABLE PHOSPHOLIPID-TRANSPORTING ATPASE"/>
    <property type="match status" value="1"/>
</dbReference>
<reference evidence="1" key="2">
    <citation type="submission" date="2022-01" db="EMBL/GenBank/DDBJ databases">
        <authorList>
            <person name="Yamashiro T."/>
            <person name="Shiraishi A."/>
            <person name="Satake H."/>
            <person name="Nakayama K."/>
        </authorList>
    </citation>
    <scope>NUCLEOTIDE SEQUENCE</scope>
</reference>
<dbReference type="Proteomes" id="UP001151760">
    <property type="component" value="Unassembled WGS sequence"/>
</dbReference>
<evidence type="ECO:0000313" key="2">
    <source>
        <dbReference type="Proteomes" id="UP001151760"/>
    </source>
</evidence>
<keyword evidence="2" id="KW-1185">Reference proteome</keyword>
<protein>
    <submittedName>
        <fullName evidence="1">Probable phospholipid-transporting ATPase 4</fullName>
    </submittedName>
</protein>
<sequence length="124" mass="14150">MLINNDQHLFDDMSGKSVEARTSNLNEELGQVEMILTDKMGTLTWNQMEFRKCSIEGIFYGGDVNEIVRAASQRLNIDIESYRFNLDNAISTPGHSMEMVEMSSDQIKESRNSILDDEHAMKNI</sequence>
<gene>
    <name evidence="1" type="ORF">Tco_0799389</name>
</gene>
<dbReference type="PANTHER" id="PTHR24092:SF157">
    <property type="entry name" value="PHOSPHOLIPID-TRANSPORTING ATPASE"/>
    <property type="match status" value="1"/>
</dbReference>
<evidence type="ECO:0000313" key="1">
    <source>
        <dbReference type="EMBL" id="GJS92421.1"/>
    </source>
</evidence>